<dbReference type="InParanoid" id="A0A6C2YUL9"/>
<dbReference type="RefSeq" id="WP_162660402.1">
    <property type="nucleotide sequence ID" value="NZ_LR593887.1"/>
</dbReference>
<dbReference type="EMBL" id="LR593887">
    <property type="protein sequence ID" value="VTS07976.1"/>
    <property type="molecule type" value="Genomic_DNA"/>
</dbReference>
<dbReference type="KEGG" id="tim:GMBLW1_38830"/>
<evidence type="ECO:0000313" key="2">
    <source>
        <dbReference type="Proteomes" id="UP000464378"/>
    </source>
</evidence>
<accession>A0A6C2YUL9</accession>
<proteinExistence type="predicted"/>
<dbReference type="AlphaFoldDB" id="A0A6C2YUL9"/>
<keyword evidence="2" id="KW-1185">Reference proteome</keyword>
<dbReference type="EMBL" id="LR586016">
    <property type="protein sequence ID" value="VIP05310.1"/>
    <property type="molecule type" value="Genomic_DNA"/>
</dbReference>
<sequence>MTNQAPESNSTSKSPTHIAYHVRDGKRDGGGFWTRIGVAWQHQDGKGFNIQLEVAPLDGRIALRVASEKKEQ</sequence>
<reference evidence="1" key="1">
    <citation type="submission" date="2019-04" db="EMBL/GenBank/DDBJ databases">
        <authorList>
            <consortium name="Science for Life Laboratories"/>
        </authorList>
    </citation>
    <scope>NUCLEOTIDE SEQUENCE</scope>
    <source>
        <strain evidence="1">MBLW1</strain>
    </source>
</reference>
<name>A0A6C2YUL9_9BACT</name>
<gene>
    <name evidence="1" type="ORF">GMBLW1_38830</name>
</gene>
<organism evidence="1">
    <name type="scientific">Tuwongella immobilis</name>
    <dbReference type="NCBI Taxonomy" id="692036"/>
    <lineage>
        <taxon>Bacteria</taxon>
        <taxon>Pseudomonadati</taxon>
        <taxon>Planctomycetota</taxon>
        <taxon>Planctomycetia</taxon>
        <taxon>Gemmatales</taxon>
        <taxon>Gemmataceae</taxon>
        <taxon>Tuwongella</taxon>
    </lineage>
</organism>
<evidence type="ECO:0000313" key="1">
    <source>
        <dbReference type="EMBL" id="VIP05310.1"/>
    </source>
</evidence>
<protein>
    <submittedName>
        <fullName evidence="1">Uncharacterized protein</fullName>
    </submittedName>
</protein>
<dbReference type="Proteomes" id="UP000464378">
    <property type="component" value="Chromosome"/>
</dbReference>